<proteinExistence type="predicted"/>
<dbReference type="AlphaFoldDB" id="A0A369V932"/>
<comment type="caution">
    <text evidence="1">The sequence shown here is derived from an EMBL/GenBank/DDBJ whole genome shotgun (WGS) entry which is preliminary data.</text>
</comment>
<dbReference type="OrthoDB" id="5070486at2"/>
<accession>A0A369V932</accession>
<evidence type="ECO:0000313" key="1">
    <source>
        <dbReference type="EMBL" id="RDD88498.1"/>
    </source>
</evidence>
<evidence type="ECO:0008006" key="3">
    <source>
        <dbReference type="Google" id="ProtNLM"/>
    </source>
</evidence>
<dbReference type="InterPro" id="IPR031009">
    <property type="entry name" value="Tcm_partner"/>
</dbReference>
<protein>
    <recommendedName>
        <fullName evidence="3">Three-Cys-motif partner protein TcmP</fullName>
    </recommendedName>
</protein>
<sequence>MRTASKTGGGILVEPEHVEDEELLLSGEEAGEEVTDTTRQFFVSKKAAAVLKHEILKRYVKPFAAKVGKWAPGGRVVYLDGYAGPGRYEDGTPGSPALILDSAADVASIRQLDCYFIERRPADFRRLNQLVTEARESGLTTEALKGKVEKHLGYVLEQAKGSPLLAFIDPFGLGLSFDALTTQLFGSREPAGATGRDATEVLLNFNANAVRRIGGLLVSPKEPKGKQATLAAMDAACGGDWWRGEYLDSQDNREAVERIANGFAKRVGAAVRAHSWTIPVRNREHHQPAYHLVLFSRHTAGLWLFGEAISHAQAQWRREILPPPTDGMLFDEESMFKEEEKQRELGWVKEIKNNILGLLQEHAAVSVDRYHAEIMGSALGEARQMHIRAAIKELHREGKTSCTGRGDIPGMRITRP</sequence>
<gene>
    <name evidence="1" type="ORF">DVZ84_14250</name>
</gene>
<organism evidence="1 2">
    <name type="scientific">Streptomyces parvulus</name>
    <dbReference type="NCBI Taxonomy" id="146923"/>
    <lineage>
        <taxon>Bacteria</taxon>
        <taxon>Bacillati</taxon>
        <taxon>Actinomycetota</taxon>
        <taxon>Actinomycetes</taxon>
        <taxon>Kitasatosporales</taxon>
        <taxon>Streptomycetaceae</taxon>
        <taxon>Streptomyces</taxon>
    </lineage>
</organism>
<dbReference type="NCBIfam" id="TIGR04474">
    <property type="entry name" value="tcm_partner"/>
    <property type="match status" value="1"/>
</dbReference>
<dbReference type="Proteomes" id="UP000253742">
    <property type="component" value="Unassembled WGS sequence"/>
</dbReference>
<dbReference type="EMBL" id="QQBH01000007">
    <property type="protein sequence ID" value="RDD88498.1"/>
    <property type="molecule type" value="Genomic_DNA"/>
</dbReference>
<name>A0A369V932_9ACTN</name>
<evidence type="ECO:0000313" key="2">
    <source>
        <dbReference type="Proteomes" id="UP000253742"/>
    </source>
</evidence>
<reference evidence="1 2" key="1">
    <citation type="submission" date="2018-07" db="EMBL/GenBank/DDBJ databases">
        <title>Genome guided investigation of antibiotics producing actinomycetales strain isolated from a Macau mangrove ecosystem.</title>
        <authorList>
            <person name="Hu D."/>
        </authorList>
    </citation>
    <scope>NUCLEOTIDE SEQUENCE [LARGE SCALE GENOMIC DNA]</scope>
    <source>
        <strain evidence="1 2">2297</strain>
    </source>
</reference>